<gene>
    <name evidence="4" type="ORF">E2C06_35435</name>
</gene>
<dbReference type="GO" id="GO:0003677">
    <property type="term" value="F:DNA binding"/>
    <property type="evidence" value="ECO:0007669"/>
    <property type="project" value="InterPro"/>
</dbReference>
<proteinExistence type="predicted"/>
<organism evidence="4 5">
    <name type="scientific">Dankookia rubra</name>
    <dbReference type="NCBI Taxonomy" id="1442381"/>
    <lineage>
        <taxon>Bacteria</taxon>
        <taxon>Pseudomonadati</taxon>
        <taxon>Pseudomonadota</taxon>
        <taxon>Alphaproteobacteria</taxon>
        <taxon>Acetobacterales</taxon>
        <taxon>Roseomonadaceae</taxon>
        <taxon>Dankookia</taxon>
    </lineage>
</organism>
<dbReference type="AlphaFoldDB" id="A0A4R5Q5S0"/>
<dbReference type="OrthoDB" id="7278099at2"/>
<dbReference type="GO" id="GO:0004803">
    <property type="term" value="F:transposase activity"/>
    <property type="evidence" value="ECO:0007669"/>
    <property type="project" value="InterPro"/>
</dbReference>
<dbReference type="InterPro" id="IPR002559">
    <property type="entry name" value="Transposase_11"/>
</dbReference>
<protein>
    <submittedName>
        <fullName evidence="4">IS4/IS5 family transposase</fullName>
    </submittedName>
</protein>
<dbReference type="GO" id="GO:0006313">
    <property type="term" value="P:DNA transposition"/>
    <property type="evidence" value="ECO:0007669"/>
    <property type="project" value="InterPro"/>
</dbReference>
<keyword evidence="2" id="KW-0472">Membrane</keyword>
<keyword evidence="2" id="KW-0812">Transmembrane</keyword>
<name>A0A4R5Q5S0_9PROT</name>
<evidence type="ECO:0000256" key="2">
    <source>
        <dbReference type="SAM" id="Phobius"/>
    </source>
</evidence>
<dbReference type="Proteomes" id="UP000295096">
    <property type="component" value="Unassembled WGS sequence"/>
</dbReference>
<feature type="region of interest" description="Disordered" evidence="1">
    <location>
        <begin position="1"/>
        <end position="20"/>
    </location>
</feature>
<keyword evidence="5" id="KW-1185">Reference proteome</keyword>
<reference evidence="4 5" key="1">
    <citation type="journal article" date="2016" name="J. Microbiol.">
        <title>Dankookia rubra gen. nov., sp. nov., an alphaproteobacterium isolated from sediment of a shallow stream.</title>
        <authorList>
            <person name="Kim W.H."/>
            <person name="Kim D.H."/>
            <person name="Kang K."/>
            <person name="Ahn T.Y."/>
        </authorList>
    </citation>
    <scope>NUCLEOTIDE SEQUENCE [LARGE SCALE GENOMIC DNA]</scope>
    <source>
        <strain evidence="4 5">JCM30602</strain>
    </source>
</reference>
<evidence type="ECO:0000256" key="1">
    <source>
        <dbReference type="SAM" id="MobiDB-lite"/>
    </source>
</evidence>
<evidence type="ECO:0000313" key="4">
    <source>
        <dbReference type="EMBL" id="TDH57903.1"/>
    </source>
</evidence>
<dbReference type="PANTHER" id="PTHR30007:SF0">
    <property type="entry name" value="TRANSPOSASE"/>
    <property type="match status" value="1"/>
</dbReference>
<comment type="caution">
    <text evidence="4">The sequence shown here is derived from an EMBL/GenBank/DDBJ whole genome shotgun (WGS) entry which is preliminary data.</text>
</comment>
<feature type="transmembrane region" description="Helical" evidence="2">
    <location>
        <begin position="138"/>
        <end position="160"/>
    </location>
</feature>
<dbReference type="Pfam" id="PF01609">
    <property type="entry name" value="DDE_Tnp_1"/>
    <property type="match status" value="1"/>
</dbReference>
<feature type="domain" description="Transposase IS4-like" evidence="3">
    <location>
        <begin position="57"/>
        <end position="141"/>
    </location>
</feature>
<feature type="compositionally biased region" description="Basic and acidic residues" evidence="1">
    <location>
        <begin position="1"/>
        <end position="14"/>
    </location>
</feature>
<dbReference type="EMBL" id="SMSJ01000188">
    <property type="protein sequence ID" value="TDH57903.1"/>
    <property type="molecule type" value="Genomic_DNA"/>
</dbReference>
<keyword evidence="2" id="KW-1133">Transmembrane helix</keyword>
<evidence type="ECO:0000313" key="5">
    <source>
        <dbReference type="Proteomes" id="UP000295096"/>
    </source>
</evidence>
<accession>A0A4R5Q5S0</accession>
<sequence>MRPRESEQPTPEKGKPRRRHRFCPSYNVRAFLRDGGWESIRHHIVGMLRERDRREPSPTAAIVDTQSAKNTESSGLRGWDATKRLKGRKRHVALDTDGLLLGVVVHAADIQDADGLGGLLRPVKPLYNSLRAVFADGVYNRVTALFACFLFGLALIIGTAPRAPRASSCCHAGEWSNVPLVGSGDGGACPRTMSNGPRSARRWSHSP</sequence>
<evidence type="ECO:0000259" key="3">
    <source>
        <dbReference type="Pfam" id="PF01609"/>
    </source>
</evidence>
<dbReference type="PANTHER" id="PTHR30007">
    <property type="entry name" value="PHP DOMAIN PROTEIN"/>
    <property type="match status" value="1"/>
</dbReference>